<feature type="region of interest" description="Disordered" evidence="1">
    <location>
        <begin position="126"/>
        <end position="155"/>
    </location>
</feature>
<organism evidence="2">
    <name type="scientific">Candidatus Kentrum sp. LFY</name>
    <dbReference type="NCBI Taxonomy" id="2126342"/>
    <lineage>
        <taxon>Bacteria</taxon>
        <taxon>Pseudomonadati</taxon>
        <taxon>Pseudomonadota</taxon>
        <taxon>Gammaproteobacteria</taxon>
        <taxon>Candidatus Kentrum</taxon>
    </lineage>
</organism>
<gene>
    <name evidence="2" type="ORF">BECKLFY1418A_GA0070994_100926</name>
</gene>
<evidence type="ECO:0000313" key="2">
    <source>
        <dbReference type="EMBL" id="VFJ89929.1"/>
    </source>
</evidence>
<reference evidence="2" key="1">
    <citation type="submission" date="2019-02" db="EMBL/GenBank/DDBJ databases">
        <authorList>
            <person name="Gruber-Vodicka R. H."/>
            <person name="Seah K. B. B."/>
        </authorList>
    </citation>
    <scope>NUCLEOTIDE SEQUENCE</scope>
    <source>
        <strain evidence="2">BECK_M6</strain>
    </source>
</reference>
<dbReference type="AlphaFoldDB" id="A0A450UCI1"/>
<name>A0A450UCI1_9GAMM</name>
<accession>A0A450UCI1</accession>
<proteinExistence type="predicted"/>
<sequence length="155" mass="17681">MGSMANAMNEFYRDRISSRRFPTGTAPWKRPTNPRHCCVLATTSNHQGASSRFVIVSRRCRSIAHEILDRVIEKPPSKNRFQRRLDVILFQSNLFISRSFSQMSRVFRKPVLLYRCRVMSVRDEASPGPLSFRPKEGNPPGICSSLADLPPVEMA</sequence>
<evidence type="ECO:0000256" key="1">
    <source>
        <dbReference type="SAM" id="MobiDB-lite"/>
    </source>
</evidence>
<dbReference type="EMBL" id="CAADFH010000009">
    <property type="protein sequence ID" value="VFJ89929.1"/>
    <property type="molecule type" value="Genomic_DNA"/>
</dbReference>
<protein>
    <submittedName>
        <fullName evidence="2">Uncharacterized protein</fullName>
    </submittedName>
</protein>